<evidence type="ECO:0000313" key="2">
    <source>
        <dbReference type="Proteomes" id="UP000020077"/>
    </source>
</evidence>
<protein>
    <submittedName>
        <fullName evidence="1">Uncharacterized protein</fullName>
    </submittedName>
</protein>
<accession>A0A080LTQ8</accession>
<reference evidence="1 2" key="1">
    <citation type="submission" date="2014-02" db="EMBL/GenBank/DDBJ databases">
        <title>Expanding our view of genomic diversity in Candidatus Accumulibacter clades.</title>
        <authorList>
            <person name="Skennerton C.T."/>
            <person name="Barr J.J."/>
            <person name="Slater F.R."/>
            <person name="Bond P.L."/>
            <person name="Tyson G.W."/>
        </authorList>
    </citation>
    <scope>NUCLEOTIDE SEQUENCE [LARGE SCALE GENOMIC DNA]</scope>
    <source>
        <strain evidence="2">BA-91</strain>
    </source>
</reference>
<dbReference type="EMBL" id="JDVG02000466">
    <property type="protein sequence ID" value="KFB71922.1"/>
    <property type="molecule type" value="Genomic_DNA"/>
</dbReference>
<dbReference type="Proteomes" id="UP000020077">
    <property type="component" value="Unassembled WGS sequence"/>
</dbReference>
<gene>
    <name evidence="1" type="ORF">AW09_002920</name>
</gene>
<sequence length="109" mass="11565">MPLLVTRRNAGHVGRNPDLQKVRGLALGVVELAVRHAGAGTHALHVAGWNTLDIAHAVLMREISRQNVTDDFHVAVAMLAKAGTGGHPVLVDDPQVAPAHVRRVVITGE</sequence>
<proteinExistence type="predicted"/>
<comment type="caution">
    <text evidence="1">The sequence shown here is derived from an EMBL/GenBank/DDBJ whole genome shotgun (WGS) entry which is preliminary data.</text>
</comment>
<name>A0A080LTQ8_9PROT</name>
<evidence type="ECO:0000313" key="1">
    <source>
        <dbReference type="EMBL" id="KFB71922.1"/>
    </source>
</evidence>
<dbReference type="AlphaFoldDB" id="A0A080LTQ8"/>
<organism evidence="1 2">
    <name type="scientific">Candidatus Accumulibacter phosphatis</name>
    <dbReference type="NCBI Taxonomy" id="327160"/>
    <lineage>
        <taxon>Bacteria</taxon>
        <taxon>Pseudomonadati</taxon>
        <taxon>Pseudomonadota</taxon>
        <taxon>Betaproteobacteria</taxon>
        <taxon>Candidatus Accumulibacter</taxon>
    </lineage>
</organism>